<evidence type="ECO:0000313" key="2">
    <source>
        <dbReference type="EMBL" id="GAA0143167.1"/>
    </source>
</evidence>
<sequence>MHAIRSIMSLIKNVDDDVKERLWTAFKNYFDLDLEESTVRHLFYKQSSKWYREAMHTTKKEALRDAKLDDMMDLVGKVKPASMHTQATLNSFIQHWTDMKTMLVSQSAKKSPSTEGAGRHGLGNVSLKNRMRKHKKQEFVPLLSKSFLRKIERRTKRWGWTKAFC</sequence>
<keyword evidence="3" id="KW-1185">Reference proteome</keyword>
<accession>A0AAV3NUW3</accession>
<dbReference type="EMBL" id="BAABME010015828">
    <property type="protein sequence ID" value="GAA0143167.1"/>
    <property type="molecule type" value="Genomic_DNA"/>
</dbReference>
<dbReference type="AlphaFoldDB" id="A0AAV3NUW3"/>
<evidence type="ECO:0000313" key="3">
    <source>
        <dbReference type="Proteomes" id="UP001454036"/>
    </source>
</evidence>
<organism evidence="2 3">
    <name type="scientific">Lithospermum erythrorhizon</name>
    <name type="common">Purple gromwell</name>
    <name type="synonym">Lithospermum officinale var. erythrorhizon</name>
    <dbReference type="NCBI Taxonomy" id="34254"/>
    <lineage>
        <taxon>Eukaryota</taxon>
        <taxon>Viridiplantae</taxon>
        <taxon>Streptophyta</taxon>
        <taxon>Embryophyta</taxon>
        <taxon>Tracheophyta</taxon>
        <taxon>Spermatophyta</taxon>
        <taxon>Magnoliopsida</taxon>
        <taxon>eudicotyledons</taxon>
        <taxon>Gunneridae</taxon>
        <taxon>Pentapetalae</taxon>
        <taxon>asterids</taxon>
        <taxon>lamiids</taxon>
        <taxon>Boraginales</taxon>
        <taxon>Boraginaceae</taxon>
        <taxon>Boraginoideae</taxon>
        <taxon>Lithospermeae</taxon>
        <taxon>Lithospermum</taxon>
    </lineage>
</organism>
<feature type="region of interest" description="Disordered" evidence="1">
    <location>
        <begin position="107"/>
        <end position="128"/>
    </location>
</feature>
<name>A0AAV3NUW3_LITER</name>
<dbReference type="Proteomes" id="UP001454036">
    <property type="component" value="Unassembled WGS sequence"/>
</dbReference>
<gene>
    <name evidence="2" type="ORF">LIER_35691</name>
</gene>
<proteinExistence type="predicted"/>
<comment type="caution">
    <text evidence="2">The sequence shown here is derived from an EMBL/GenBank/DDBJ whole genome shotgun (WGS) entry which is preliminary data.</text>
</comment>
<evidence type="ECO:0000256" key="1">
    <source>
        <dbReference type="SAM" id="MobiDB-lite"/>
    </source>
</evidence>
<reference evidence="2 3" key="1">
    <citation type="submission" date="2024-01" db="EMBL/GenBank/DDBJ databases">
        <title>The complete chloroplast genome sequence of Lithospermum erythrorhizon: insights into the phylogenetic relationship among Boraginaceae species and the maternal lineages of purple gromwells.</title>
        <authorList>
            <person name="Okada T."/>
            <person name="Watanabe K."/>
        </authorList>
    </citation>
    <scope>NUCLEOTIDE SEQUENCE [LARGE SCALE GENOMIC DNA]</scope>
</reference>
<protein>
    <submittedName>
        <fullName evidence="2">Uncharacterized protein</fullName>
    </submittedName>
</protein>